<evidence type="ECO:0000313" key="1">
    <source>
        <dbReference type="EMBL" id="KAK1650505.1"/>
    </source>
</evidence>
<dbReference type="Proteomes" id="UP001231189">
    <property type="component" value="Unassembled WGS sequence"/>
</dbReference>
<dbReference type="GO" id="GO:0006511">
    <property type="term" value="P:ubiquitin-dependent protein catabolic process"/>
    <property type="evidence" value="ECO:0007669"/>
    <property type="project" value="TreeGrafter"/>
</dbReference>
<accession>A0AAD8SGI7</accession>
<dbReference type="AlphaFoldDB" id="A0AAD8SGI7"/>
<keyword evidence="2" id="KW-1185">Reference proteome</keyword>
<evidence type="ECO:0000313" key="2">
    <source>
        <dbReference type="Proteomes" id="UP001231189"/>
    </source>
</evidence>
<reference evidence="1" key="1">
    <citation type="submission" date="2023-07" db="EMBL/GenBank/DDBJ databases">
        <title>A chromosome-level genome assembly of Lolium multiflorum.</title>
        <authorList>
            <person name="Chen Y."/>
            <person name="Copetti D."/>
            <person name="Kolliker R."/>
            <person name="Studer B."/>
        </authorList>
    </citation>
    <scope>NUCLEOTIDE SEQUENCE</scope>
    <source>
        <strain evidence="1">02402/16</strain>
        <tissue evidence="1">Leaf</tissue>
    </source>
</reference>
<dbReference type="PANTHER" id="PTHR12498">
    <property type="entry name" value="N-TERMINAL ASPARAGINE AMIDOHYDROLASE"/>
    <property type="match status" value="1"/>
</dbReference>
<name>A0AAD8SGI7_LOLMU</name>
<dbReference type="GO" id="GO:0005634">
    <property type="term" value="C:nucleus"/>
    <property type="evidence" value="ECO:0007669"/>
    <property type="project" value="TreeGrafter"/>
</dbReference>
<evidence type="ECO:0008006" key="3">
    <source>
        <dbReference type="Google" id="ProtNLM"/>
    </source>
</evidence>
<organism evidence="1 2">
    <name type="scientific">Lolium multiflorum</name>
    <name type="common">Italian ryegrass</name>
    <name type="synonym">Lolium perenne subsp. multiflorum</name>
    <dbReference type="NCBI Taxonomy" id="4521"/>
    <lineage>
        <taxon>Eukaryota</taxon>
        <taxon>Viridiplantae</taxon>
        <taxon>Streptophyta</taxon>
        <taxon>Embryophyta</taxon>
        <taxon>Tracheophyta</taxon>
        <taxon>Spermatophyta</taxon>
        <taxon>Magnoliopsida</taxon>
        <taxon>Liliopsida</taxon>
        <taxon>Poales</taxon>
        <taxon>Poaceae</taxon>
        <taxon>BOP clade</taxon>
        <taxon>Pooideae</taxon>
        <taxon>Poodae</taxon>
        <taxon>Poeae</taxon>
        <taxon>Poeae Chloroplast Group 2 (Poeae type)</taxon>
        <taxon>Loliodinae</taxon>
        <taxon>Loliinae</taxon>
        <taxon>Lolium</taxon>
    </lineage>
</organism>
<proteinExistence type="predicted"/>
<protein>
    <recommendedName>
        <fullName evidence="3">RNase H type-1 domain-containing protein</fullName>
    </recommendedName>
</protein>
<dbReference type="Pfam" id="PF14736">
    <property type="entry name" value="N_Asn_amidohyd"/>
    <property type="match status" value="1"/>
</dbReference>
<dbReference type="InterPro" id="IPR044730">
    <property type="entry name" value="RNase_H-like_dom_plant"/>
</dbReference>
<dbReference type="InterPro" id="IPR026750">
    <property type="entry name" value="NTAN1"/>
</dbReference>
<dbReference type="GO" id="GO:0008418">
    <property type="term" value="F:protein-N-terminal asparagine amidohydrolase activity"/>
    <property type="evidence" value="ECO:0007669"/>
    <property type="project" value="InterPro"/>
</dbReference>
<sequence>MQTSSGVVTPASFEMASRCPDEIVRRIRVSVSSYDPNWKAKLLETYDTRADIFQIAPTRWMPDWAEIAFSLNQLSDSEVLLQCSTSPAAEPPHFVEADRRKWKYLIENPDWEDTFPKYKPRVFHRTNDGNIVKGKMTVDQSQGFTKQVKLVDGRKKVRKRWEPSGAGIVKINVDGAFSRDDRACIGIIGRDQQDATEAEIMAIEEGVKLALQWTQMRFSVESDCSEMINEAFFSLCLYNKCHS</sequence>
<dbReference type="CDD" id="cd06222">
    <property type="entry name" value="RNase_H_like"/>
    <property type="match status" value="1"/>
</dbReference>
<dbReference type="PANTHER" id="PTHR12498:SF0">
    <property type="entry name" value="PROTEIN N-TERMINAL ASPARAGINE AMIDOHYDROLASE"/>
    <property type="match status" value="1"/>
</dbReference>
<comment type="caution">
    <text evidence="1">The sequence shown here is derived from an EMBL/GenBank/DDBJ whole genome shotgun (WGS) entry which is preliminary data.</text>
</comment>
<gene>
    <name evidence="1" type="ORF">QYE76_068310</name>
</gene>
<dbReference type="EMBL" id="JAUUTY010000004">
    <property type="protein sequence ID" value="KAK1650505.1"/>
    <property type="molecule type" value="Genomic_DNA"/>
</dbReference>